<sequence length="62" mass="7140">MAKDALSSLAGNRMGQLKSEIADLKAQLRKEFEPDKIAELKKLIREKETYYNILADRRRAGF</sequence>
<keyword evidence="2" id="KW-1185">Reference proteome</keyword>
<reference evidence="2" key="1">
    <citation type="submission" date="2016-10" db="EMBL/GenBank/DDBJ databases">
        <authorList>
            <person name="Varghese N."/>
            <person name="Submissions S."/>
        </authorList>
    </citation>
    <scope>NUCLEOTIDE SEQUENCE [LARGE SCALE GENOMIC DNA]</scope>
    <source>
        <strain evidence="2">DSM 11005</strain>
    </source>
</reference>
<name>A0A1G6HW30_9FIRM</name>
<protein>
    <submittedName>
        <fullName evidence="1">Uncharacterized protein</fullName>
    </submittedName>
</protein>
<dbReference type="EMBL" id="FMYW01000001">
    <property type="protein sequence ID" value="SDB98400.1"/>
    <property type="molecule type" value="Genomic_DNA"/>
</dbReference>
<evidence type="ECO:0000313" key="1">
    <source>
        <dbReference type="EMBL" id="SDB98400.1"/>
    </source>
</evidence>
<dbReference type="RefSeq" id="WP_093729051.1">
    <property type="nucleotide sequence ID" value="NZ_FMYW01000001.1"/>
</dbReference>
<dbReference type="OrthoDB" id="3035152at2"/>
<dbReference type="Proteomes" id="UP000198943">
    <property type="component" value="Unassembled WGS sequence"/>
</dbReference>
<evidence type="ECO:0000313" key="2">
    <source>
        <dbReference type="Proteomes" id="UP000198943"/>
    </source>
</evidence>
<dbReference type="AlphaFoldDB" id="A0A1G6HW30"/>
<gene>
    <name evidence="1" type="ORF">SAMN04487864_101287</name>
</gene>
<accession>A0A1G6HW30</accession>
<proteinExistence type="predicted"/>
<organism evidence="1 2">
    <name type="scientific">Succiniclasticum ruminis</name>
    <dbReference type="NCBI Taxonomy" id="40841"/>
    <lineage>
        <taxon>Bacteria</taxon>
        <taxon>Bacillati</taxon>
        <taxon>Bacillota</taxon>
        <taxon>Negativicutes</taxon>
        <taxon>Acidaminococcales</taxon>
        <taxon>Acidaminococcaceae</taxon>
        <taxon>Succiniclasticum</taxon>
    </lineage>
</organism>